<dbReference type="PANTHER" id="PTHR34219:SF1">
    <property type="entry name" value="PEPSY DOMAIN-CONTAINING PROTEIN"/>
    <property type="match status" value="1"/>
</dbReference>
<feature type="transmembrane region" description="Helical" evidence="2">
    <location>
        <begin position="451"/>
        <end position="471"/>
    </location>
</feature>
<feature type="transmembrane region" description="Helical" evidence="2">
    <location>
        <begin position="116"/>
        <end position="138"/>
    </location>
</feature>
<organism evidence="3 4">
    <name type="scientific">Streptomyces tremellae</name>
    <dbReference type="NCBI Taxonomy" id="1124239"/>
    <lineage>
        <taxon>Bacteria</taxon>
        <taxon>Bacillati</taxon>
        <taxon>Actinomycetota</taxon>
        <taxon>Actinomycetes</taxon>
        <taxon>Kitasatosporales</taxon>
        <taxon>Streptomycetaceae</taxon>
        <taxon>Streptomyces</taxon>
    </lineage>
</organism>
<protein>
    <submittedName>
        <fullName evidence="3">PepSY-associated TM helix domain-containing protein</fullName>
    </submittedName>
</protein>
<reference evidence="4" key="1">
    <citation type="journal article" date="2019" name="Int. J. Syst. Evol. Microbiol.">
        <title>The Global Catalogue of Microorganisms (GCM) 10K type strain sequencing project: providing services to taxonomists for standard genome sequencing and annotation.</title>
        <authorList>
            <consortium name="The Broad Institute Genomics Platform"/>
            <consortium name="The Broad Institute Genome Sequencing Center for Infectious Disease"/>
            <person name="Wu L."/>
            <person name="Ma J."/>
        </authorList>
    </citation>
    <scope>NUCLEOTIDE SEQUENCE [LARGE SCALE GENOMIC DNA]</scope>
    <source>
        <strain evidence="4">JCM 30846</strain>
    </source>
</reference>
<feature type="compositionally biased region" description="Basic and acidic residues" evidence="1">
    <location>
        <begin position="33"/>
        <end position="43"/>
    </location>
</feature>
<keyword evidence="2" id="KW-1133">Transmembrane helix</keyword>
<dbReference type="EMBL" id="BAABEP010000024">
    <property type="protein sequence ID" value="GAA3736000.1"/>
    <property type="molecule type" value="Genomic_DNA"/>
</dbReference>
<feature type="transmembrane region" description="Helical" evidence="2">
    <location>
        <begin position="255"/>
        <end position="273"/>
    </location>
</feature>
<sequence>MGPPSSEWGGGPTGFPPPAMAFLTRGAGIGARPAHDFLGDAGERAGAPHGRPRNVTSELGVTAQAPPPTTGPPDAGRAPAPGGPASGCADAGPDAPVPERGGPGFWQAVRPLLLRLHFYAGVCVGPFLLVAAVTGLAYTTTPQLEQVLYRHELTVSPVPGSRPVAEQVRAAARAVPHGTLQSVEPAATPTASTRVAFGVPGLPDGYSTTAFVDPHTGKVLGTLRTYGDWLPVRAWLDSLHRTLHLGEFGRNYSELAASWLWVEVLGGLVLWIGSPRRARRLRRTLLPRPGAGRGRTASWHGALGLWVAAGLLGLSATGLTWSLHAGTSIGKIQDALHGSTPSVATALPHRAPSPGAPGARDAGLDGALAAAHRAGLSGPLVVTPPGGPGVAYEVKENKRSWPEAQDSVAVDPVTGRVTAHLRFADYPVLAKLTRWGIDAHMGLLFGLANQIALALLALGLIAMVLLGYRMWWRRRPTRGEGRRLPRPPARGAWRRLPGRVLAPAAVALCVLGYYLPLFGIPLAVFLVADAAVGAVRRRRAAL</sequence>
<feature type="region of interest" description="Disordered" evidence="1">
    <location>
        <begin position="1"/>
        <end position="99"/>
    </location>
</feature>
<dbReference type="Proteomes" id="UP001499884">
    <property type="component" value="Unassembled WGS sequence"/>
</dbReference>
<proteinExistence type="predicted"/>
<gene>
    <name evidence="3" type="ORF">GCM10023082_36340</name>
</gene>
<evidence type="ECO:0000256" key="1">
    <source>
        <dbReference type="SAM" id="MobiDB-lite"/>
    </source>
</evidence>
<evidence type="ECO:0000313" key="3">
    <source>
        <dbReference type="EMBL" id="GAA3736000.1"/>
    </source>
</evidence>
<comment type="caution">
    <text evidence="3">The sequence shown here is derived from an EMBL/GenBank/DDBJ whole genome shotgun (WGS) entry which is preliminary data.</text>
</comment>
<evidence type="ECO:0000256" key="2">
    <source>
        <dbReference type="SAM" id="Phobius"/>
    </source>
</evidence>
<dbReference type="PANTHER" id="PTHR34219">
    <property type="entry name" value="IRON-REGULATED INNER MEMBRANE PROTEIN-RELATED"/>
    <property type="match status" value="1"/>
</dbReference>
<dbReference type="InterPro" id="IPR005625">
    <property type="entry name" value="PepSY-ass_TM"/>
</dbReference>
<keyword evidence="2" id="KW-0472">Membrane</keyword>
<dbReference type="Pfam" id="PF03929">
    <property type="entry name" value="PepSY_TM"/>
    <property type="match status" value="1"/>
</dbReference>
<feature type="transmembrane region" description="Helical" evidence="2">
    <location>
        <begin position="303"/>
        <end position="323"/>
    </location>
</feature>
<accession>A0ABP7FC14</accession>
<evidence type="ECO:0000313" key="4">
    <source>
        <dbReference type="Proteomes" id="UP001499884"/>
    </source>
</evidence>
<keyword evidence="2" id="KW-0812">Transmembrane</keyword>
<keyword evidence="4" id="KW-1185">Reference proteome</keyword>
<name>A0ABP7FC14_9ACTN</name>